<dbReference type="EMBL" id="BASZ01000008">
    <property type="protein sequence ID" value="GAD50307.1"/>
    <property type="molecule type" value="Genomic_DNA"/>
</dbReference>
<organism evidence="3 4">
    <name type="scientific">Caenibius tardaugens NBRC 16725</name>
    <dbReference type="NCBI Taxonomy" id="1219035"/>
    <lineage>
        <taxon>Bacteria</taxon>
        <taxon>Pseudomonadati</taxon>
        <taxon>Pseudomonadota</taxon>
        <taxon>Alphaproteobacteria</taxon>
        <taxon>Sphingomonadales</taxon>
        <taxon>Erythrobacteraceae</taxon>
        <taxon>Caenibius</taxon>
    </lineage>
</organism>
<gene>
    <name evidence="3" type="ORF">NT2_08_00940</name>
</gene>
<dbReference type="GO" id="GO:0003677">
    <property type="term" value="F:DNA binding"/>
    <property type="evidence" value="ECO:0007669"/>
    <property type="project" value="InterPro"/>
</dbReference>
<comment type="similarity">
    <text evidence="1">Belongs to the ros/MucR family.</text>
</comment>
<dbReference type="Proteomes" id="UP000016568">
    <property type="component" value="Unassembled WGS sequence"/>
</dbReference>
<dbReference type="GO" id="GO:0006355">
    <property type="term" value="P:regulation of DNA-templated transcription"/>
    <property type="evidence" value="ECO:0007669"/>
    <property type="project" value="InterPro"/>
</dbReference>
<accession>U2YNZ0</accession>
<dbReference type="InterPro" id="IPR008807">
    <property type="entry name" value="ROS_MUCR"/>
</dbReference>
<evidence type="ECO:0000256" key="1">
    <source>
        <dbReference type="ARBA" id="ARBA00007031"/>
    </source>
</evidence>
<evidence type="ECO:0000313" key="3">
    <source>
        <dbReference type="EMBL" id="GAD50307.1"/>
    </source>
</evidence>
<dbReference type="OrthoDB" id="9809693at2"/>
<protein>
    <submittedName>
        <fullName evidence="3">Putative MucR family transcriptional regulator</fullName>
    </submittedName>
</protein>
<dbReference type="Gene3D" id="1.10.10.1550">
    <property type="entry name" value="ROS/MUCR transcriptional regulator protein"/>
    <property type="match status" value="1"/>
</dbReference>
<evidence type="ECO:0000256" key="2">
    <source>
        <dbReference type="SAM" id="MobiDB-lite"/>
    </source>
</evidence>
<dbReference type="InterPro" id="IPR041920">
    <property type="entry name" value="ROS/MUCR_sf"/>
</dbReference>
<dbReference type="AlphaFoldDB" id="U2YNZ0"/>
<dbReference type="RefSeq" id="WP_021691125.1">
    <property type="nucleotide sequence ID" value="NZ_BASZ01000008.1"/>
</dbReference>
<dbReference type="Pfam" id="PF05443">
    <property type="entry name" value="ROS_MUCR"/>
    <property type="match status" value="1"/>
</dbReference>
<name>U2YNZ0_9SPHN</name>
<feature type="region of interest" description="Disordered" evidence="2">
    <location>
        <begin position="131"/>
        <end position="178"/>
    </location>
</feature>
<proteinExistence type="inferred from homology"/>
<keyword evidence="4" id="KW-1185">Reference proteome</keyword>
<dbReference type="KEGG" id="ntd:EGO55_03380"/>
<sequence length="178" mass="18675">MVDEVHDREGLITLTSDIVAAHVSNNSVAIEQVPTLITTVFQALSGLGAEPVAAEAPALQPAVSIRASIRPDHVACLECGKKMKLLKRHLSTEHGLTTDEYRQRWGLAADHALVAPNYAAQRSELANKIGLGRKPTAGRKAASNGKAAASKGEAAPKAKRGRKLALRFTDGAANGAAD</sequence>
<comment type="caution">
    <text evidence="3">The sequence shown here is derived from an EMBL/GenBank/DDBJ whole genome shotgun (WGS) entry which is preliminary data.</text>
</comment>
<dbReference type="eggNOG" id="COG4957">
    <property type="taxonomic scope" value="Bacteria"/>
</dbReference>
<feature type="compositionally biased region" description="Low complexity" evidence="2">
    <location>
        <begin position="138"/>
        <end position="155"/>
    </location>
</feature>
<evidence type="ECO:0000313" key="4">
    <source>
        <dbReference type="Proteomes" id="UP000016568"/>
    </source>
</evidence>
<reference evidence="3 4" key="1">
    <citation type="submission" date="2013-09" db="EMBL/GenBank/DDBJ databases">
        <title>Whole genome shotgun sequence of Novosphingobium tardaugens NBRC 16725.</title>
        <authorList>
            <person name="Isaki S."/>
            <person name="Hosoyama A."/>
            <person name="Tsuchikane K."/>
            <person name="Katsumata H."/>
            <person name="Ando Y."/>
            <person name="Yamazaki S."/>
            <person name="Fujita N."/>
        </authorList>
    </citation>
    <scope>NUCLEOTIDE SEQUENCE [LARGE SCALE GENOMIC DNA]</scope>
    <source>
        <strain evidence="3 4">NBRC 16725</strain>
    </source>
</reference>
<dbReference type="GO" id="GO:0008270">
    <property type="term" value="F:zinc ion binding"/>
    <property type="evidence" value="ECO:0007669"/>
    <property type="project" value="InterPro"/>
</dbReference>